<dbReference type="RefSeq" id="WP_193154503.1">
    <property type="nucleotide sequence ID" value="NZ_AQGU01000018.1"/>
</dbReference>
<keyword evidence="2" id="KW-1185">Reference proteome</keyword>
<evidence type="ECO:0008006" key="3">
    <source>
        <dbReference type="Google" id="ProtNLM"/>
    </source>
</evidence>
<dbReference type="Proteomes" id="UP000648482">
    <property type="component" value="Unassembled WGS sequence"/>
</dbReference>
<comment type="caution">
    <text evidence="1">The sequence shown here is derived from an EMBL/GenBank/DDBJ whole genome shotgun (WGS) entry which is preliminary data.</text>
</comment>
<reference evidence="1 2" key="1">
    <citation type="submission" date="2015-06" db="EMBL/GenBank/DDBJ databases">
        <title>Genome sequence of Pseudoalteromonas aliena.</title>
        <authorList>
            <person name="Xie B.-B."/>
            <person name="Rong J.-C."/>
            <person name="Qin Q.-L."/>
            <person name="Zhang Y.-Z."/>
        </authorList>
    </citation>
    <scope>NUCLEOTIDE SEQUENCE [LARGE SCALE GENOMIC DNA]</scope>
    <source>
        <strain evidence="1 2">SW19</strain>
    </source>
</reference>
<evidence type="ECO:0000313" key="1">
    <source>
        <dbReference type="EMBL" id="MBE0357902.1"/>
    </source>
</evidence>
<accession>A0ABR9DU71</accession>
<gene>
    <name evidence="1" type="ORF">PALI_a3217</name>
</gene>
<name>A0ABR9DU71_9GAMM</name>
<sequence length="392" mass="44877">MLKFKSTIFSDENDLFIALQSNKAKLTSQSLRKLAFKRGIIYPSSLDRDELISHISDLPFTYSQLEEIKNKLTPKINRDQYSIRQVLGKFDISKLSDVLDSVIENRPRFVGSEVINHSQTLEGIYNVDLEYTEFDFTRGKYQQKKRHGGYIQFMMKDNYVSIQYTYTKRIKDILDSILKCYRATVCDDFELKDVDLSTTVDSGSRNEFIEGIYNSIPGQFVFIQIEKARVSKCKSILSNPIGSTNSSEDLDNELLESDAVTELTNNDDNDQRIENAQFDGNYLHSSSEVKEFCKNGFYLSRIKWKSKALLLKDSPIVIFELTFDDKHQGKDLKFRILGKETFNGKSSREPVTGADFEKLINGLENSIFSSFENVIEKSPVQETVVNLGVSNA</sequence>
<evidence type="ECO:0000313" key="2">
    <source>
        <dbReference type="Proteomes" id="UP000648482"/>
    </source>
</evidence>
<dbReference type="EMBL" id="AQGU01000018">
    <property type="protein sequence ID" value="MBE0357902.1"/>
    <property type="molecule type" value="Genomic_DNA"/>
</dbReference>
<organism evidence="1 2">
    <name type="scientific">Pseudoalteromonas aliena SW19</name>
    <dbReference type="NCBI Taxonomy" id="1314866"/>
    <lineage>
        <taxon>Bacteria</taxon>
        <taxon>Pseudomonadati</taxon>
        <taxon>Pseudomonadota</taxon>
        <taxon>Gammaproteobacteria</taxon>
        <taxon>Alteromonadales</taxon>
        <taxon>Pseudoalteromonadaceae</taxon>
        <taxon>Pseudoalteromonas</taxon>
    </lineage>
</organism>
<protein>
    <recommendedName>
        <fullName evidence="3">WYL domain-containing protein</fullName>
    </recommendedName>
</protein>
<proteinExistence type="predicted"/>